<dbReference type="Proteomes" id="UP000198804">
    <property type="component" value="Unassembled WGS sequence"/>
</dbReference>
<dbReference type="PANTHER" id="PTHR30367">
    <property type="entry name" value="P-HYDROXYBENZOIC ACID EFFLUX PUMP SUBUNIT AAEA-RELATED"/>
    <property type="match status" value="1"/>
</dbReference>
<dbReference type="STRING" id="414703.SAMN04488125_10984"/>
<feature type="transmembrane region" description="Helical" evidence="7">
    <location>
        <begin position="53"/>
        <end position="77"/>
    </location>
</feature>
<dbReference type="Gene3D" id="2.40.30.170">
    <property type="match status" value="1"/>
</dbReference>
<evidence type="ECO:0000259" key="9">
    <source>
        <dbReference type="Pfam" id="PF25963"/>
    </source>
</evidence>
<dbReference type="Pfam" id="PF25963">
    <property type="entry name" value="Beta-barrel_AAEA"/>
    <property type="match status" value="1"/>
</dbReference>
<feature type="coiled-coil region" evidence="5">
    <location>
        <begin position="132"/>
        <end position="203"/>
    </location>
</feature>
<dbReference type="InterPro" id="IPR058634">
    <property type="entry name" value="AaeA-lik-b-barrel"/>
</dbReference>
<evidence type="ECO:0000259" key="8">
    <source>
        <dbReference type="Pfam" id="PF25917"/>
    </source>
</evidence>
<protein>
    <submittedName>
        <fullName evidence="10">RND family efflux transporter, MFP subunit</fullName>
    </submittedName>
</protein>
<keyword evidence="5" id="KW-0175">Coiled coil</keyword>
<feature type="compositionally biased region" description="Basic and acidic residues" evidence="6">
    <location>
        <begin position="1"/>
        <end position="16"/>
    </location>
</feature>
<sequence length="364" mass="39223">MKTDDAARRDAAREAPQEAPQGAPLEAPEDEPREAARSAKTPRAGRRLRFGKALRLAATALILVLAALAATIVWQFYVTAPWTRDGRVRVQVANIAPQVSGSIVALKVEDNQEVKVGDVLYVIDPFDFEVAVTSAEAEMKNREADLQVKQAQAARRAALSTVSTSVEEKQQYAGTAKIAEAALDTAKAQLAQAKKNLERTQVRSTVNGRVTNLLLRVGDFASTGTANMRVIDTDSFWIDGYFEETKMAHIRVGAAAEVALMGYGNPLHGTVESLTLGISTANAAPSTQGLPNVDPVYTWVRLAQRVPVRIRIERVPPEVTLVAGMTATVVIEDGAGQRPAWAEALRRWVLGSPQGNGEAARAPR</sequence>
<dbReference type="Gene3D" id="2.40.50.100">
    <property type="match status" value="1"/>
</dbReference>
<keyword evidence="11" id="KW-1185">Reference proteome</keyword>
<keyword evidence="2 7" id="KW-0812">Transmembrane</keyword>
<evidence type="ECO:0000313" key="10">
    <source>
        <dbReference type="EMBL" id="SFL12466.1"/>
    </source>
</evidence>
<dbReference type="SUPFAM" id="SSF111369">
    <property type="entry name" value="HlyD-like secretion proteins"/>
    <property type="match status" value="1"/>
</dbReference>
<proteinExistence type="inferred from homology"/>
<dbReference type="AlphaFoldDB" id="A0A1I4F6N5"/>
<evidence type="ECO:0000256" key="1">
    <source>
        <dbReference type="ARBA" id="ARBA00009477"/>
    </source>
</evidence>
<evidence type="ECO:0000256" key="3">
    <source>
        <dbReference type="ARBA" id="ARBA00022989"/>
    </source>
</evidence>
<dbReference type="GO" id="GO:0022857">
    <property type="term" value="F:transmembrane transporter activity"/>
    <property type="evidence" value="ECO:0007669"/>
    <property type="project" value="InterPro"/>
</dbReference>
<dbReference type="PANTHER" id="PTHR30367:SF1">
    <property type="entry name" value="MULTIDRUG RESISTANCE PROTEIN MDTN"/>
    <property type="match status" value="1"/>
</dbReference>
<evidence type="ECO:0000256" key="5">
    <source>
        <dbReference type="SAM" id="Coils"/>
    </source>
</evidence>
<evidence type="ECO:0000256" key="6">
    <source>
        <dbReference type="SAM" id="MobiDB-lite"/>
    </source>
</evidence>
<keyword evidence="4 7" id="KW-0472">Membrane</keyword>
<reference evidence="11" key="1">
    <citation type="submission" date="2016-10" db="EMBL/GenBank/DDBJ databases">
        <authorList>
            <person name="Varghese N."/>
            <person name="Submissions S."/>
        </authorList>
    </citation>
    <scope>NUCLEOTIDE SEQUENCE [LARGE SCALE GENOMIC DNA]</scope>
    <source>
        <strain evidence="11">CGMCC 1.6474</strain>
    </source>
</reference>
<dbReference type="InterPro" id="IPR058625">
    <property type="entry name" value="MdtA-like_BSH"/>
</dbReference>
<dbReference type="EMBL" id="FOSV01000009">
    <property type="protein sequence ID" value="SFL12466.1"/>
    <property type="molecule type" value="Genomic_DNA"/>
</dbReference>
<feature type="domain" description="p-hydroxybenzoic acid efflux pump subunit AaeA-like beta-barrel" evidence="9">
    <location>
        <begin position="235"/>
        <end position="331"/>
    </location>
</feature>
<feature type="domain" description="Multidrug resistance protein MdtA-like barrel-sandwich hybrid" evidence="8">
    <location>
        <begin position="92"/>
        <end position="232"/>
    </location>
</feature>
<dbReference type="InterPro" id="IPR006143">
    <property type="entry name" value="RND_pump_MFP"/>
</dbReference>
<dbReference type="NCBIfam" id="TIGR01730">
    <property type="entry name" value="RND_mfp"/>
    <property type="match status" value="1"/>
</dbReference>
<name>A0A1I4F6N5_9HYPH</name>
<dbReference type="InterPro" id="IPR050393">
    <property type="entry name" value="MFP_Efflux_Pump"/>
</dbReference>
<keyword evidence="3 7" id="KW-1133">Transmembrane helix</keyword>
<gene>
    <name evidence="10" type="ORF">SAMN04488125_10984</name>
</gene>
<dbReference type="GO" id="GO:0016020">
    <property type="term" value="C:membrane"/>
    <property type="evidence" value="ECO:0007669"/>
    <property type="project" value="InterPro"/>
</dbReference>
<dbReference type="Pfam" id="PF25917">
    <property type="entry name" value="BSH_RND"/>
    <property type="match status" value="1"/>
</dbReference>
<feature type="compositionally biased region" description="Low complexity" evidence="6">
    <location>
        <begin position="17"/>
        <end position="26"/>
    </location>
</feature>
<evidence type="ECO:0000313" key="11">
    <source>
        <dbReference type="Proteomes" id="UP000198804"/>
    </source>
</evidence>
<feature type="region of interest" description="Disordered" evidence="6">
    <location>
        <begin position="1"/>
        <end position="43"/>
    </location>
</feature>
<evidence type="ECO:0000256" key="2">
    <source>
        <dbReference type="ARBA" id="ARBA00022692"/>
    </source>
</evidence>
<evidence type="ECO:0000256" key="4">
    <source>
        <dbReference type="ARBA" id="ARBA00023136"/>
    </source>
</evidence>
<organism evidence="10 11">
    <name type="scientific">Methylorubrum salsuginis</name>
    <dbReference type="NCBI Taxonomy" id="414703"/>
    <lineage>
        <taxon>Bacteria</taxon>
        <taxon>Pseudomonadati</taxon>
        <taxon>Pseudomonadota</taxon>
        <taxon>Alphaproteobacteria</taxon>
        <taxon>Hyphomicrobiales</taxon>
        <taxon>Methylobacteriaceae</taxon>
        <taxon>Methylorubrum</taxon>
    </lineage>
</organism>
<accession>A0A1I4F6N5</accession>
<comment type="similarity">
    <text evidence="1">Belongs to the membrane fusion protein (MFP) (TC 8.A.1) family.</text>
</comment>
<evidence type="ECO:0000256" key="7">
    <source>
        <dbReference type="SAM" id="Phobius"/>
    </source>
</evidence>